<reference evidence="2" key="1">
    <citation type="submission" date="2014-09" db="EMBL/GenBank/DDBJ databases">
        <authorList>
            <person name="Magalhaes I.L.F."/>
            <person name="Oliveira U."/>
            <person name="Santos F.R."/>
            <person name="Vidigal T.H.D.A."/>
            <person name="Brescovit A.D."/>
            <person name="Santos A.J."/>
        </authorList>
    </citation>
    <scope>NUCLEOTIDE SEQUENCE</scope>
    <source>
        <tissue evidence="2">Shoot tissue taken approximately 20 cm above the soil surface</tissue>
    </source>
</reference>
<reference evidence="2" key="2">
    <citation type="journal article" date="2015" name="Data Brief">
        <title>Shoot transcriptome of the giant reed, Arundo donax.</title>
        <authorList>
            <person name="Barrero R.A."/>
            <person name="Guerrero F.D."/>
            <person name="Moolhuijzen P."/>
            <person name="Goolsby J.A."/>
            <person name="Tidwell J."/>
            <person name="Bellgard S.E."/>
            <person name="Bellgard M.I."/>
        </authorList>
    </citation>
    <scope>NUCLEOTIDE SEQUENCE</scope>
    <source>
        <tissue evidence="2">Shoot tissue taken approximately 20 cm above the soil surface</tissue>
    </source>
</reference>
<name>A0A0A9E6A9_ARUDO</name>
<dbReference type="AlphaFoldDB" id="A0A0A9E6A9"/>
<feature type="transmembrane region" description="Helical" evidence="1">
    <location>
        <begin position="40"/>
        <end position="58"/>
    </location>
</feature>
<keyword evidence="1" id="KW-0472">Membrane</keyword>
<protein>
    <submittedName>
        <fullName evidence="2">Uncharacterized protein</fullName>
    </submittedName>
</protein>
<dbReference type="EMBL" id="GBRH01206388">
    <property type="protein sequence ID" value="JAD91507.1"/>
    <property type="molecule type" value="Transcribed_RNA"/>
</dbReference>
<proteinExistence type="predicted"/>
<sequence>MTIICVLVHLNFPHNYKVPLCAVLFGVPKHNALTQILHDISHLNIVLSGVIVLLALFIK</sequence>
<evidence type="ECO:0000256" key="1">
    <source>
        <dbReference type="SAM" id="Phobius"/>
    </source>
</evidence>
<keyword evidence="1" id="KW-1133">Transmembrane helix</keyword>
<keyword evidence="1" id="KW-0812">Transmembrane</keyword>
<accession>A0A0A9E6A9</accession>
<evidence type="ECO:0000313" key="2">
    <source>
        <dbReference type="EMBL" id="JAD91507.1"/>
    </source>
</evidence>
<organism evidence="2">
    <name type="scientific">Arundo donax</name>
    <name type="common">Giant reed</name>
    <name type="synonym">Donax arundinaceus</name>
    <dbReference type="NCBI Taxonomy" id="35708"/>
    <lineage>
        <taxon>Eukaryota</taxon>
        <taxon>Viridiplantae</taxon>
        <taxon>Streptophyta</taxon>
        <taxon>Embryophyta</taxon>
        <taxon>Tracheophyta</taxon>
        <taxon>Spermatophyta</taxon>
        <taxon>Magnoliopsida</taxon>
        <taxon>Liliopsida</taxon>
        <taxon>Poales</taxon>
        <taxon>Poaceae</taxon>
        <taxon>PACMAD clade</taxon>
        <taxon>Arundinoideae</taxon>
        <taxon>Arundineae</taxon>
        <taxon>Arundo</taxon>
    </lineage>
</organism>